<dbReference type="InterPro" id="IPR003696">
    <property type="entry name" value="Carbtransf_dom"/>
</dbReference>
<dbReference type="Proteomes" id="UP000675554">
    <property type="component" value="Unassembled WGS sequence"/>
</dbReference>
<feature type="domain" description="Carbamoyltransferase" evidence="2">
    <location>
        <begin position="123"/>
        <end position="349"/>
    </location>
</feature>
<dbReference type="AlphaFoldDB" id="A0A8T4ITQ7"/>
<dbReference type="GO" id="GO:0003824">
    <property type="term" value="F:catalytic activity"/>
    <property type="evidence" value="ECO:0007669"/>
    <property type="project" value="InterPro"/>
</dbReference>
<comment type="caution">
    <text evidence="4">The sequence shown here is derived from an EMBL/GenBank/DDBJ whole genome shotgun (WGS) entry which is preliminary data.</text>
</comment>
<protein>
    <submittedName>
        <fullName evidence="4">Nodulation protein U</fullName>
    </submittedName>
</protein>
<evidence type="ECO:0000256" key="1">
    <source>
        <dbReference type="ARBA" id="ARBA00006129"/>
    </source>
</evidence>
<comment type="similarity">
    <text evidence="1">Belongs to the NodU/CmcH family.</text>
</comment>
<evidence type="ECO:0000313" key="4">
    <source>
        <dbReference type="EMBL" id="MBR7674830.1"/>
    </source>
</evidence>
<name>A0A8T4ITQ7_9ACTN</name>
<dbReference type="PANTHER" id="PTHR34847">
    <property type="entry name" value="NODULATION PROTEIN U"/>
    <property type="match status" value="1"/>
</dbReference>
<dbReference type="Pfam" id="PF02543">
    <property type="entry name" value="Carbam_trans_N"/>
    <property type="match status" value="2"/>
</dbReference>
<dbReference type="Gene3D" id="3.30.420.40">
    <property type="match status" value="1"/>
</dbReference>
<proteinExistence type="inferred from homology"/>
<evidence type="ECO:0000259" key="3">
    <source>
        <dbReference type="Pfam" id="PF16861"/>
    </source>
</evidence>
<dbReference type="InterPro" id="IPR031730">
    <property type="entry name" value="Carbam_trans_C"/>
</dbReference>
<organism evidence="4 5">
    <name type="scientific">Streptomyces daliensis</name>
    <dbReference type="NCBI Taxonomy" id="299421"/>
    <lineage>
        <taxon>Bacteria</taxon>
        <taxon>Bacillati</taxon>
        <taxon>Actinomycetota</taxon>
        <taxon>Actinomycetes</taxon>
        <taxon>Kitasatosporales</taxon>
        <taxon>Streptomycetaceae</taxon>
        <taxon>Streptomyces</taxon>
    </lineage>
</organism>
<accession>A0A8T4ITQ7</accession>
<feature type="domain" description="Carbamoyltransferase C-terminal" evidence="3">
    <location>
        <begin position="397"/>
        <end position="541"/>
    </location>
</feature>
<reference evidence="4" key="1">
    <citation type="submission" date="2021-04" db="EMBL/GenBank/DDBJ databases">
        <title>Sequencing of actinobacteria type strains.</title>
        <authorList>
            <person name="Nguyen G.-S."/>
            <person name="Wentzel A."/>
        </authorList>
    </citation>
    <scope>NUCLEOTIDE SEQUENCE</scope>
    <source>
        <strain evidence="4">DSM 42095</strain>
    </source>
</reference>
<dbReference type="InterPro" id="IPR051338">
    <property type="entry name" value="NodU/CmcH_Carbamoyltrnsfr"/>
</dbReference>
<evidence type="ECO:0000313" key="5">
    <source>
        <dbReference type="Proteomes" id="UP000675554"/>
    </source>
</evidence>
<dbReference type="Pfam" id="PF16861">
    <property type="entry name" value="Carbam_trans_C"/>
    <property type="match status" value="1"/>
</dbReference>
<feature type="domain" description="Carbamoyltransferase" evidence="2">
    <location>
        <begin position="3"/>
        <end position="69"/>
    </location>
</feature>
<dbReference type="EMBL" id="JAGSMN010000389">
    <property type="protein sequence ID" value="MBR7674830.1"/>
    <property type="molecule type" value="Genomic_DNA"/>
</dbReference>
<dbReference type="PANTHER" id="PTHR34847:SF1">
    <property type="entry name" value="NODULATION PROTEIN U"/>
    <property type="match status" value="1"/>
</dbReference>
<dbReference type="InterPro" id="IPR038152">
    <property type="entry name" value="Carbam_trans_C_sf"/>
</dbReference>
<dbReference type="Gene3D" id="3.90.870.20">
    <property type="entry name" value="Carbamoyltransferase, C-terminal domain"/>
    <property type="match status" value="1"/>
</dbReference>
<evidence type="ECO:0000259" key="2">
    <source>
        <dbReference type="Pfam" id="PF02543"/>
    </source>
</evidence>
<gene>
    <name evidence="4" type="ORF">KDA82_17735</name>
</gene>
<keyword evidence="5" id="KW-1185">Reference proteome</keyword>
<sequence length="563" mass="60124">MLICGVKVSHDGGVAVLDGNRLVFSIEAEKLADGKRYSALGDLDRIDQILRAEGIDPADIDRYVVDGWYPVDGDTSTRIATAHHGTPVKIPAASYTGDGAPGGPLHRERFTGPAGSVLHSGYASYAHATHHVYSSYCTSPFAARGEGAYVLAWDGGMLPRLYRVGADPRDITYLGPLFPLVGDVFVEFCMSFDPFWRDISELTPDQLTQHHLEVPGKAMAYAALGTVRTDVFPALERLLDELNTVSVDSTIGQAVAARREELFPGMTSADCIATFQEYVARMLVDSLTTALARTGEAGTGAVGTVGLCLAGGCALNIKWNSALRSSGLFSAIWAPPFPNDSGAAIGTACCEMVAETGNAALEWDVYSGPRLAPPRLLPGWSAAPCDERELAALLHREGEPVVVLEGRAELGPRALGNRSIMAAATSPAMKKRLNDIKGRADYRPVAPMCLESHAAEVFEPGTTDPYMLFDHRLRPGWAEKIPAVVHLDGSARLQTIDPAARGTRAGAILHEYTKLSGIPVLCNTSANLSGHGLFSGVASAMAWGRTPYVWSEGTLYTNQRNAS</sequence>